<evidence type="ECO:0000313" key="1">
    <source>
        <dbReference type="EMBL" id="EZA49718.1"/>
    </source>
</evidence>
<dbReference type="AlphaFoldDB" id="A0A026W128"/>
<dbReference type="OrthoDB" id="7558613at2759"/>
<accession>A0A026W128</accession>
<gene>
    <name evidence="1" type="ORF">X777_11590</name>
</gene>
<keyword evidence="2" id="KW-1185">Reference proteome</keyword>
<name>A0A026W128_OOCBI</name>
<proteinExistence type="predicted"/>
<dbReference type="Proteomes" id="UP000053097">
    <property type="component" value="Unassembled WGS sequence"/>
</dbReference>
<sequence>MDLAWTVSEMKIKEFINIRNSRWIRIERKNQREYVDYLWGDTEEQRKLTEKDKKGCLIIINPPKEGER</sequence>
<organism evidence="1 2">
    <name type="scientific">Ooceraea biroi</name>
    <name type="common">Clonal raider ant</name>
    <name type="synonym">Cerapachys biroi</name>
    <dbReference type="NCBI Taxonomy" id="2015173"/>
    <lineage>
        <taxon>Eukaryota</taxon>
        <taxon>Metazoa</taxon>
        <taxon>Ecdysozoa</taxon>
        <taxon>Arthropoda</taxon>
        <taxon>Hexapoda</taxon>
        <taxon>Insecta</taxon>
        <taxon>Pterygota</taxon>
        <taxon>Neoptera</taxon>
        <taxon>Endopterygota</taxon>
        <taxon>Hymenoptera</taxon>
        <taxon>Apocrita</taxon>
        <taxon>Aculeata</taxon>
        <taxon>Formicoidea</taxon>
        <taxon>Formicidae</taxon>
        <taxon>Dorylinae</taxon>
        <taxon>Ooceraea</taxon>
    </lineage>
</organism>
<evidence type="ECO:0000313" key="2">
    <source>
        <dbReference type="Proteomes" id="UP000053097"/>
    </source>
</evidence>
<protein>
    <submittedName>
        <fullName evidence="1">Uncharacterized protein</fullName>
    </submittedName>
</protein>
<dbReference type="EMBL" id="KK107499">
    <property type="protein sequence ID" value="EZA49718.1"/>
    <property type="molecule type" value="Genomic_DNA"/>
</dbReference>
<reference evidence="1 2" key="1">
    <citation type="journal article" date="2014" name="Curr. Biol.">
        <title>The genome of the clonal raider ant Cerapachys biroi.</title>
        <authorList>
            <person name="Oxley P.R."/>
            <person name="Ji L."/>
            <person name="Fetter-Pruneda I."/>
            <person name="McKenzie S.K."/>
            <person name="Li C."/>
            <person name="Hu H."/>
            <person name="Zhang G."/>
            <person name="Kronauer D.J."/>
        </authorList>
    </citation>
    <scope>NUCLEOTIDE SEQUENCE [LARGE SCALE GENOMIC DNA]</scope>
</reference>